<keyword evidence="1 4" id="KW-0732">Signal</keyword>
<dbReference type="InterPro" id="IPR006501">
    <property type="entry name" value="Pectinesterase_inhib_dom"/>
</dbReference>
<feature type="signal peptide" evidence="4">
    <location>
        <begin position="1"/>
        <end position="19"/>
    </location>
</feature>
<dbReference type="FunFam" id="1.20.140.40:FF:000009">
    <property type="entry name" value="Invertase/pectin methylesterase inhibitor family protein"/>
    <property type="match status" value="1"/>
</dbReference>
<feature type="chain" id="PRO_5041998887" description="Pectinesterase inhibitor domain-containing protein" evidence="4">
    <location>
        <begin position="20"/>
        <end position="169"/>
    </location>
</feature>
<dbReference type="GO" id="GO:0004857">
    <property type="term" value="F:enzyme inhibitor activity"/>
    <property type="evidence" value="ECO:0007669"/>
    <property type="project" value="InterPro"/>
</dbReference>
<proteinExistence type="inferred from homology"/>
<evidence type="ECO:0000259" key="5">
    <source>
        <dbReference type="SMART" id="SM00856"/>
    </source>
</evidence>
<dbReference type="AlphaFoldDB" id="A0AAE1SD31"/>
<dbReference type="InterPro" id="IPR034087">
    <property type="entry name" value="C/VIF1"/>
</dbReference>
<comment type="caution">
    <text evidence="6">The sequence shown here is derived from an EMBL/GenBank/DDBJ whole genome shotgun (WGS) entry which is preliminary data.</text>
</comment>
<evidence type="ECO:0000256" key="2">
    <source>
        <dbReference type="ARBA" id="ARBA00023157"/>
    </source>
</evidence>
<dbReference type="SUPFAM" id="SSF101148">
    <property type="entry name" value="Plant invertase/pectin methylesterase inhibitor"/>
    <property type="match status" value="1"/>
</dbReference>
<evidence type="ECO:0000313" key="7">
    <source>
        <dbReference type="Proteomes" id="UP001291623"/>
    </source>
</evidence>
<dbReference type="Gene3D" id="1.20.140.40">
    <property type="entry name" value="Invertase/pectin methylesterase inhibitor family protein"/>
    <property type="match status" value="1"/>
</dbReference>
<keyword evidence="7" id="KW-1185">Reference proteome</keyword>
<dbReference type="EMBL" id="JAVYJV010000006">
    <property type="protein sequence ID" value="KAK4367830.1"/>
    <property type="molecule type" value="Genomic_DNA"/>
</dbReference>
<protein>
    <recommendedName>
        <fullName evidence="5">Pectinesterase inhibitor domain-containing protein</fullName>
    </recommendedName>
</protein>
<organism evidence="6 7">
    <name type="scientific">Anisodus tanguticus</name>
    <dbReference type="NCBI Taxonomy" id="243964"/>
    <lineage>
        <taxon>Eukaryota</taxon>
        <taxon>Viridiplantae</taxon>
        <taxon>Streptophyta</taxon>
        <taxon>Embryophyta</taxon>
        <taxon>Tracheophyta</taxon>
        <taxon>Spermatophyta</taxon>
        <taxon>Magnoliopsida</taxon>
        <taxon>eudicotyledons</taxon>
        <taxon>Gunneridae</taxon>
        <taxon>Pentapetalae</taxon>
        <taxon>asterids</taxon>
        <taxon>lamiids</taxon>
        <taxon>Solanales</taxon>
        <taxon>Solanaceae</taxon>
        <taxon>Solanoideae</taxon>
        <taxon>Hyoscyameae</taxon>
        <taxon>Anisodus</taxon>
    </lineage>
</organism>
<comment type="similarity">
    <text evidence="3">Belongs to the PMEI family.</text>
</comment>
<dbReference type="Proteomes" id="UP001291623">
    <property type="component" value="Unassembled WGS sequence"/>
</dbReference>
<sequence length="169" mass="17878">MKNLVCLMLFLTLVVQTSANNNLVQSTCKITPNVQLCLKTLLADPRSATGDDSTLALIVVDAIKVNAMRAAASISKLQHSSPPAAWIDPLKNCAFKYKVVLEASVPEATEALTKGNPKFAEDAVVGSHGEADGCEQSFGGSKSPLTALNTAVRDLSDVARAIIRTLLLQ</sequence>
<gene>
    <name evidence="6" type="ORF">RND71_011622</name>
</gene>
<dbReference type="InterPro" id="IPR035513">
    <property type="entry name" value="Invertase/methylesterase_inhib"/>
</dbReference>
<dbReference type="InterPro" id="IPR052421">
    <property type="entry name" value="PCW_Enzyme_Inhibitor"/>
</dbReference>
<dbReference type="CDD" id="cd15796">
    <property type="entry name" value="CIF_like"/>
    <property type="match status" value="1"/>
</dbReference>
<evidence type="ECO:0000256" key="1">
    <source>
        <dbReference type="ARBA" id="ARBA00022729"/>
    </source>
</evidence>
<accession>A0AAE1SD31</accession>
<dbReference type="PANTHER" id="PTHR36710:SF18">
    <property type="entry name" value="PECTINESTERASE INHIBITOR 5-RELATED"/>
    <property type="match status" value="1"/>
</dbReference>
<dbReference type="NCBIfam" id="TIGR01614">
    <property type="entry name" value="PME_inhib"/>
    <property type="match status" value="1"/>
</dbReference>
<feature type="domain" description="Pectinesterase inhibitor" evidence="5">
    <location>
        <begin position="19"/>
        <end position="162"/>
    </location>
</feature>
<dbReference type="PANTHER" id="PTHR36710">
    <property type="entry name" value="PECTINESTERASE INHIBITOR-LIKE"/>
    <property type="match status" value="1"/>
</dbReference>
<reference evidence="6" key="1">
    <citation type="submission" date="2023-12" db="EMBL/GenBank/DDBJ databases">
        <title>Genome assembly of Anisodus tanguticus.</title>
        <authorList>
            <person name="Wang Y.-J."/>
        </authorList>
    </citation>
    <scope>NUCLEOTIDE SEQUENCE</scope>
    <source>
        <strain evidence="6">KB-2021</strain>
        <tissue evidence="6">Leaf</tissue>
    </source>
</reference>
<dbReference type="Pfam" id="PF04043">
    <property type="entry name" value="PMEI"/>
    <property type="match status" value="1"/>
</dbReference>
<evidence type="ECO:0000256" key="4">
    <source>
        <dbReference type="SAM" id="SignalP"/>
    </source>
</evidence>
<dbReference type="SMART" id="SM00856">
    <property type="entry name" value="PMEI"/>
    <property type="match status" value="1"/>
</dbReference>
<name>A0AAE1SD31_9SOLA</name>
<keyword evidence="2" id="KW-1015">Disulfide bond</keyword>
<evidence type="ECO:0000256" key="3">
    <source>
        <dbReference type="ARBA" id="ARBA00038471"/>
    </source>
</evidence>
<evidence type="ECO:0000313" key="6">
    <source>
        <dbReference type="EMBL" id="KAK4367830.1"/>
    </source>
</evidence>